<gene>
    <name evidence="1" type="ORF">NCTC12410_00113</name>
</gene>
<name>A0A377J249_9HELI</name>
<proteinExistence type="predicted"/>
<reference evidence="1 2" key="1">
    <citation type="submission" date="2018-06" db="EMBL/GenBank/DDBJ databases">
        <authorList>
            <consortium name="Pathogen Informatics"/>
            <person name="Doyle S."/>
        </authorList>
    </citation>
    <scope>NUCLEOTIDE SEQUENCE [LARGE SCALE GENOMIC DNA]</scope>
    <source>
        <strain evidence="1 2">NCTC12410</strain>
    </source>
</reference>
<accession>A0A377J249</accession>
<evidence type="ECO:0000313" key="2">
    <source>
        <dbReference type="Proteomes" id="UP000254841"/>
    </source>
</evidence>
<organism evidence="1 2">
    <name type="scientific">Helicobacter canis</name>
    <dbReference type="NCBI Taxonomy" id="29419"/>
    <lineage>
        <taxon>Bacteria</taxon>
        <taxon>Pseudomonadati</taxon>
        <taxon>Campylobacterota</taxon>
        <taxon>Epsilonproteobacteria</taxon>
        <taxon>Campylobacterales</taxon>
        <taxon>Helicobacteraceae</taxon>
        <taxon>Helicobacter</taxon>
    </lineage>
</organism>
<dbReference type="AlphaFoldDB" id="A0A377J249"/>
<dbReference type="Proteomes" id="UP000254841">
    <property type="component" value="Unassembled WGS sequence"/>
</dbReference>
<dbReference type="EMBL" id="UGHV01000001">
    <property type="protein sequence ID" value="STO96304.1"/>
    <property type="molecule type" value="Genomic_DNA"/>
</dbReference>
<evidence type="ECO:0000313" key="1">
    <source>
        <dbReference type="EMBL" id="STO96304.1"/>
    </source>
</evidence>
<protein>
    <submittedName>
        <fullName evidence="1">Uncharacterized protein</fullName>
    </submittedName>
</protein>
<sequence>MVYRTSKRQTPRFFAKSQRQNKKVDSRSCDVCVPKILRFAVLLVGLFVDFRAELDLRSAVALKIAQSLRLPAQDTHLLSLGF</sequence>